<dbReference type="InterPro" id="IPR047937">
    <property type="entry name" value="Eex_IncN-like"/>
</dbReference>
<reference evidence="3" key="1">
    <citation type="submission" date="2015-03" db="EMBL/GenBank/DDBJ databases">
        <authorList>
            <consortium name="Pathogen Informatics"/>
            <person name="Murphy D."/>
        </authorList>
    </citation>
    <scope>NUCLEOTIDE SEQUENCE [LARGE SCALE GENOMIC DNA]</scope>
    <source>
        <strain evidence="3">IP6945</strain>
    </source>
</reference>
<proteinExistence type="predicted"/>
<feature type="chain" id="PRO_5006695828" description="Lipoprotein" evidence="1">
    <location>
        <begin position="20"/>
        <end position="88"/>
    </location>
</feature>
<dbReference type="AlphaFoldDB" id="A0A0T9R059"/>
<evidence type="ECO:0000313" key="2">
    <source>
        <dbReference type="EMBL" id="CNI37447.1"/>
    </source>
</evidence>
<dbReference type="Proteomes" id="UP000041882">
    <property type="component" value="Unassembled WGS sequence"/>
</dbReference>
<keyword evidence="3" id="KW-1185">Reference proteome</keyword>
<dbReference type="RefSeq" id="WP_050116473.1">
    <property type="nucleotide sequence ID" value="NZ_CQAW01000029.1"/>
</dbReference>
<dbReference type="NCBIfam" id="NF033894">
    <property type="entry name" value="Eex_IncN"/>
    <property type="match status" value="1"/>
</dbReference>
<sequence length="88" mass="9755">MKKLIVVALVASVALLAGCEEETKSIKWYVDHPDETYTVYSKCLKSGSGSQNCENASRGAKSLSVSNDIEVKKRFQEFYPAPKVPTFH</sequence>
<accession>A0A0T9R059</accession>
<organism evidence="2 3">
    <name type="scientific">Yersinia thracica</name>
    <dbReference type="NCBI Taxonomy" id="2890319"/>
    <lineage>
        <taxon>Bacteria</taxon>
        <taxon>Pseudomonadati</taxon>
        <taxon>Pseudomonadota</taxon>
        <taxon>Gammaproteobacteria</taxon>
        <taxon>Enterobacterales</taxon>
        <taxon>Yersiniaceae</taxon>
        <taxon>Yersinia</taxon>
    </lineage>
</organism>
<feature type="signal peptide" evidence="1">
    <location>
        <begin position="1"/>
        <end position="19"/>
    </location>
</feature>
<dbReference type="PROSITE" id="PS51257">
    <property type="entry name" value="PROKAR_LIPOPROTEIN"/>
    <property type="match status" value="1"/>
</dbReference>
<protein>
    <recommendedName>
        <fullName evidence="4">Lipoprotein</fullName>
    </recommendedName>
</protein>
<evidence type="ECO:0000256" key="1">
    <source>
        <dbReference type="SAM" id="SignalP"/>
    </source>
</evidence>
<keyword evidence="1" id="KW-0732">Signal</keyword>
<evidence type="ECO:0008006" key="4">
    <source>
        <dbReference type="Google" id="ProtNLM"/>
    </source>
</evidence>
<evidence type="ECO:0000313" key="3">
    <source>
        <dbReference type="Proteomes" id="UP000041882"/>
    </source>
</evidence>
<name>A0A0T9R059_9GAMM</name>
<gene>
    <name evidence="2" type="ORF">ERS008472_03978</name>
</gene>
<dbReference type="EMBL" id="CQAW01000029">
    <property type="protein sequence ID" value="CNI37447.1"/>
    <property type="molecule type" value="Genomic_DNA"/>
</dbReference>